<evidence type="ECO:0000256" key="4">
    <source>
        <dbReference type="ARBA" id="ARBA00022692"/>
    </source>
</evidence>
<evidence type="ECO:0000256" key="8">
    <source>
        <dbReference type="SAM" id="Phobius"/>
    </source>
</evidence>
<keyword evidence="4 8" id="KW-0812">Transmembrane</keyword>
<dbReference type="PANTHER" id="PTHR34093">
    <property type="entry name" value="CHLORIDE CHANNEL CLIC-LIKE PROTEIN 1"/>
    <property type="match status" value="1"/>
</dbReference>
<dbReference type="GO" id="GO:0005783">
    <property type="term" value="C:endoplasmic reticulum"/>
    <property type="evidence" value="ECO:0007669"/>
    <property type="project" value="TreeGrafter"/>
</dbReference>
<evidence type="ECO:0000256" key="2">
    <source>
        <dbReference type="ARBA" id="ARBA00005944"/>
    </source>
</evidence>
<reference evidence="10" key="1">
    <citation type="submission" date="2025-08" db="UniProtKB">
        <authorList>
            <consortium name="Ensembl"/>
        </authorList>
    </citation>
    <scope>IDENTIFICATION</scope>
</reference>
<feature type="region of interest" description="Disordered" evidence="7">
    <location>
        <begin position="391"/>
        <end position="437"/>
    </location>
</feature>
<dbReference type="OrthoDB" id="10037397at2759"/>
<feature type="region of interest" description="Disordered" evidence="7">
    <location>
        <begin position="458"/>
        <end position="488"/>
    </location>
</feature>
<dbReference type="GO" id="GO:0005254">
    <property type="term" value="F:chloride channel activity"/>
    <property type="evidence" value="ECO:0007669"/>
    <property type="project" value="TreeGrafter"/>
</dbReference>
<dbReference type="PANTHER" id="PTHR34093:SF1">
    <property type="entry name" value="CHLORIDE CHANNEL CLIC-LIKE PROTEIN 1"/>
    <property type="match status" value="1"/>
</dbReference>
<keyword evidence="11" id="KW-1185">Reference proteome</keyword>
<reference evidence="10" key="2">
    <citation type="submission" date="2025-09" db="UniProtKB">
        <authorList>
            <consortium name="Ensembl"/>
        </authorList>
    </citation>
    <scope>IDENTIFICATION</scope>
</reference>
<dbReference type="Proteomes" id="UP000694545">
    <property type="component" value="Unplaced"/>
</dbReference>
<dbReference type="Ensembl" id="ENSVKKT00000006897.1">
    <property type="protein sequence ID" value="ENSVKKP00000006719.1"/>
    <property type="gene ID" value="ENSVKKG00000004870.1"/>
</dbReference>
<evidence type="ECO:0000256" key="3">
    <source>
        <dbReference type="ARBA" id="ARBA00015571"/>
    </source>
</evidence>
<evidence type="ECO:0000313" key="11">
    <source>
        <dbReference type="Proteomes" id="UP000694545"/>
    </source>
</evidence>
<dbReference type="GO" id="GO:0016020">
    <property type="term" value="C:membrane"/>
    <property type="evidence" value="ECO:0007669"/>
    <property type="project" value="UniProtKB-SubCell"/>
</dbReference>
<evidence type="ECO:0000256" key="7">
    <source>
        <dbReference type="SAM" id="MobiDB-lite"/>
    </source>
</evidence>
<comment type="subcellular location">
    <subcellularLocation>
        <location evidence="1">Membrane</location>
        <topology evidence="1">Multi-pass membrane protein</topology>
    </subcellularLocation>
</comment>
<keyword evidence="5 8" id="KW-1133">Transmembrane helix</keyword>
<evidence type="ECO:0000256" key="9">
    <source>
        <dbReference type="SAM" id="SignalP"/>
    </source>
</evidence>
<dbReference type="KEGG" id="vko:123024511"/>
<feature type="region of interest" description="Disordered" evidence="7">
    <location>
        <begin position="511"/>
        <end position="530"/>
    </location>
</feature>
<comment type="similarity">
    <text evidence="2">Belongs to the chloride channel MCLC family.</text>
</comment>
<keyword evidence="9" id="KW-0732">Signal</keyword>
<feature type="transmembrane region" description="Helical" evidence="8">
    <location>
        <begin position="335"/>
        <end position="356"/>
    </location>
</feature>
<dbReference type="OMA" id="VQDDEWI"/>
<organism evidence="10 11">
    <name type="scientific">Varanus komodoensis</name>
    <name type="common">Komodo dragon</name>
    <dbReference type="NCBI Taxonomy" id="61221"/>
    <lineage>
        <taxon>Eukaryota</taxon>
        <taxon>Metazoa</taxon>
        <taxon>Chordata</taxon>
        <taxon>Craniata</taxon>
        <taxon>Vertebrata</taxon>
        <taxon>Euteleostomi</taxon>
        <taxon>Lepidosauria</taxon>
        <taxon>Squamata</taxon>
        <taxon>Bifurcata</taxon>
        <taxon>Unidentata</taxon>
        <taxon>Episquamata</taxon>
        <taxon>Toxicofera</taxon>
        <taxon>Anguimorpha</taxon>
        <taxon>Paleoanguimorpha</taxon>
        <taxon>Varanoidea</taxon>
        <taxon>Varanidae</taxon>
        <taxon>Varanus</taxon>
    </lineage>
</organism>
<keyword evidence="6 8" id="KW-0472">Membrane</keyword>
<evidence type="ECO:0000256" key="6">
    <source>
        <dbReference type="ARBA" id="ARBA00023136"/>
    </source>
</evidence>
<feature type="transmembrane region" description="Helical" evidence="8">
    <location>
        <begin position="219"/>
        <end position="236"/>
    </location>
</feature>
<accession>A0A8D2KTD7</accession>
<evidence type="ECO:0000256" key="5">
    <source>
        <dbReference type="ARBA" id="ARBA00022989"/>
    </source>
</evidence>
<evidence type="ECO:0000313" key="10">
    <source>
        <dbReference type="Ensembl" id="ENSVKKP00000006719.1"/>
    </source>
</evidence>
<protein>
    <recommendedName>
        <fullName evidence="3">Chloride channel CLIC-like protein 1</fullName>
    </recommendedName>
</protein>
<feature type="signal peptide" evidence="9">
    <location>
        <begin position="1"/>
        <end position="18"/>
    </location>
</feature>
<sequence length="581" mass="66025">MLVPLVLCAALLIGRSATQDNEWIDPTDMLNYDAASGTMRKPDKVNQDVSEIKEVAKETMTEENIDSKCQSRLHSIIHKLEDCEKKDKAKFHENNSIYIFKRYLNKILIEVRRLGLPDDNTGDMHYDAAIILTKTTCNEINRFLNDESWKTAALDEALNNIVINFRHHDYEAWKWKFEDTFGADPYNVFMVLLCLACITILVATELWTRIGWFTQLKRIMFITFLISFGWNWMYLYKIAFAQHQAEVAKMGQFDKVCAEKIHWTDGLYEWLRNTWTVQDDPCRKYYETLLVNPVLFVPPTKALAVTFTNFVTEPLKHIGQGIGEFIRALMKEIPVLLQIPVLLILAGAVLIFCCGAGRSVTALRQLTYQDRQPPPALFPRSGEESRQILYRRQNGPGDGGYLMEGPGCTERGPYDRGDASTEKYSPKTSESGREGKIEVLQPHTIDAATEEHLKLADQSKLTSEKENSQKQEKTSEDNLGTMGPKSNNLATDRIVELNTNKRLDETSITELSTPRHIQKPTKSNGDDVDCNIKEDSSLKLDALETRGFKRKGSSSCGLEEPTVNIAENLSFTEQNQRNTAS</sequence>
<feature type="compositionally biased region" description="Basic and acidic residues" evidence="7">
    <location>
        <begin position="412"/>
        <end position="437"/>
    </location>
</feature>
<dbReference type="AlphaFoldDB" id="A0A8D2KTD7"/>
<dbReference type="GeneID" id="123024511"/>
<dbReference type="CTD" id="23155"/>
<evidence type="ECO:0000256" key="1">
    <source>
        <dbReference type="ARBA" id="ARBA00004141"/>
    </source>
</evidence>
<dbReference type="RefSeq" id="XP_044288217.1">
    <property type="nucleotide sequence ID" value="XM_044432282.1"/>
</dbReference>
<name>A0A8D2KTD7_VARKO</name>
<dbReference type="Pfam" id="PF05934">
    <property type="entry name" value="MCLC"/>
    <property type="match status" value="1"/>
</dbReference>
<dbReference type="InterPro" id="IPR009231">
    <property type="entry name" value="Chloride_chnl_CLIC-like"/>
</dbReference>
<feature type="transmembrane region" description="Helical" evidence="8">
    <location>
        <begin position="186"/>
        <end position="207"/>
    </location>
</feature>
<feature type="compositionally biased region" description="Basic and acidic residues" evidence="7">
    <location>
        <begin position="458"/>
        <end position="476"/>
    </location>
</feature>
<proteinExistence type="inferred from homology"/>
<gene>
    <name evidence="10" type="primary">CLCC1</name>
</gene>
<feature type="chain" id="PRO_5034131096" description="Chloride channel CLIC-like protein 1" evidence="9">
    <location>
        <begin position="19"/>
        <end position="581"/>
    </location>
</feature>